<organism evidence="2 3">
    <name type="scientific">Sphingobacterium hungaricum</name>
    <dbReference type="NCBI Taxonomy" id="2082723"/>
    <lineage>
        <taxon>Bacteria</taxon>
        <taxon>Pseudomonadati</taxon>
        <taxon>Bacteroidota</taxon>
        <taxon>Sphingobacteriia</taxon>
        <taxon>Sphingobacteriales</taxon>
        <taxon>Sphingobacteriaceae</taxon>
        <taxon>Sphingobacterium</taxon>
    </lineage>
</organism>
<dbReference type="RefSeq" id="WP_196934751.1">
    <property type="nucleotide sequence ID" value="NZ_MU158698.1"/>
</dbReference>
<protein>
    <submittedName>
        <fullName evidence="2">DUF4199 domain-containing protein</fullName>
    </submittedName>
</protein>
<proteinExistence type="predicted"/>
<keyword evidence="1" id="KW-0812">Transmembrane</keyword>
<keyword evidence="1" id="KW-0472">Membrane</keyword>
<sequence length="205" mass="22436">MSEFVTIDPKKKSISYGVILGVISLVASIISLYVLKSATSLFLSSAISAALNYVLFVVVACIFANSLRKYVGGYWDFSTALKNIYIMLAISAIISIVGISLFNFAMPQVQEESINNTMNLTIESLEKMGTNDEQIDSMVAMLEETKEAAGTISFGQILKGLGVSLIAYFILALVLAAIFKREKPVFIKVESSDNPHAWQDNKDQI</sequence>
<comment type="caution">
    <text evidence="2">The sequence shown here is derived from an EMBL/GenBank/DDBJ whole genome shotgun (WGS) entry which is preliminary data.</text>
</comment>
<dbReference type="AlphaFoldDB" id="A0A928UVR5"/>
<evidence type="ECO:0000313" key="2">
    <source>
        <dbReference type="EMBL" id="MBE8712416.1"/>
    </source>
</evidence>
<keyword evidence="1" id="KW-1133">Transmembrane helix</keyword>
<evidence type="ECO:0000256" key="1">
    <source>
        <dbReference type="SAM" id="Phobius"/>
    </source>
</evidence>
<feature type="transmembrane region" description="Helical" evidence="1">
    <location>
        <begin position="14"/>
        <end position="35"/>
    </location>
</feature>
<dbReference type="EMBL" id="PRDK01000001">
    <property type="protein sequence ID" value="MBE8712416.1"/>
    <property type="molecule type" value="Genomic_DNA"/>
</dbReference>
<feature type="transmembrane region" description="Helical" evidence="1">
    <location>
        <begin position="161"/>
        <end position="179"/>
    </location>
</feature>
<keyword evidence="3" id="KW-1185">Reference proteome</keyword>
<gene>
    <name evidence="2" type="ORF">C4F49_01805</name>
</gene>
<name>A0A928UVR5_9SPHI</name>
<feature type="transmembrane region" description="Helical" evidence="1">
    <location>
        <begin position="84"/>
        <end position="106"/>
    </location>
</feature>
<evidence type="ECO:0000313" key="3">
    <source>
        <dbReference type="Proteomes" id="UP000616201"/>
    </source>
</evidence>
<accession>A0A928UVR5</accession>
<feature type="transmembrane region" description="Helical" evidence="1">
    <location>
        <begin position="41"/>
        <end position="63"/>
    </location>
</feature>
<dbReference type="Proteomes" id="UP000616201">
    <property type="component" value="Unassembled WGS sequence"/>
</dbReference>
<dbReference type="InterPro" id="IPR025250">
    <property type="entry name" value="DUF4199"/>
</dbReference>
<reference evidence="2" key="1">
    <citation type="submission" date="2018-02" db="EMBL/GenBank/DDBJ databases">
        <authorList>
            <person name="Vasarhelyi B.M."/>
            <person name="Deshmukh S."/>
            <person name="Balint B."/>
            <person name="Kukolya J."/>
        </authorList>
    </citation>
    <scope>NUCLEOTIDE SEQUENCE</scope>
    <source>
        <strain evidence="2">KB22</strain>
    </source>
</reference>
<dbReference type="Pfam" id="PF13858">
    <property type="entry name" value="DUF4199"/>
    <property type="match status" value="1"/>
</dbReference>